<evidence type="ECO:0000256" key="2">
    <source>
        <dbReference type="ARBA" id="ARBA00022490"/>
    </source>
</evidence>
<dbReference type="InterPro" id="IPR051437">
    <property type="entry name" value="TTLL_monoglycylase"/>
</dbReference>
<comment type="subcellular location">
    <subcellularLocation>
        <location evidence="1">Cytoplasm</location>
    </subcellularLocation>
</comment>
<name>A0AAW1QKK0_9CHLO</name>
<dbReference type="Gene3D" id="3.30.470.20">
    <property type="entry name" value="ATP-grasp fold, B domain"/>
    <property type="match status" value="1"/>
</dbReference>
<evidence type="ECO:0000256" key="3">
    <source>
        <dbReference type="ARBA" id="ARBA00022598"/>
    </source>
</evidence>
<dbReference type="SUPFAM" id="SSF56059">
    <property type="entry name" value="Glutathione synthetase ATP-binding domain-like"/>
    <property type="match status" value="1"/>
</dbReference>
<dbReference type="Proteomes" id="UP001445335">
    <property type="component" value="Unassembled WGS sequence"/>
</dbReference>
<dbReference type="InterPro" id="IPR013815">
    <property type="entry name" value="ATP_grasp_subdomain_1"/>
</dbReference>
<evidence type="ECO:0000313" key="8">
    <source>
        <dbReference type="Proteomes" id="UP001445335"/>
    </source>
</evidence>
<dbReference type="InterPro" id="IPR004344">
    <property type="entry name" value="TTL/TTLL_fam"/>
</dbReference>
<dbReference type="GO" id="GO:0070736">
    <property type="term" value="F:protein-glycine ligase activity, initiating"/>
    <property type="evidence" value="ECO:0007669"/>
    <property type="project" value="TreeGrafter"/>
</dbReference>
<proteinExistence type="predicted"/>
<keyword evidence="8" id="KW-1185">Reference proteome</keyword>
<dbReference type="PROSITE" id="PS51221">
    <property type="entry name" value="TTL"/>
    <property type="match status" value="1"/>
</dbReference>
<evidence type="ECO:0000313" key="7">
    <source>
        <dbReference type="EMBL" id="KAK9821971.1"/>
    </source>
</evidence>
<evidence type="ECO:0000256" key="1">
    <source>
        <dbReference type="ARBA" id="ARBA00004496"/>
    </source>
</evidence>
<sequence>MAVGLEGCRNVWILKPGGLSRGRGISLETSLVQVWARSALPATCAAEAGHGGEASAHSREAGGAKAADGRAPHPAASSAAWVIQKYCERPLLIRGRKFDVRQWVLVTGAPLGAWFYSTCYLRFCTEPWSLADLGAYGHLSNNCVARESPGFGACPAFGEGNMWTCSQFAEHLGSEHGSAALWSQHIQPQMRAAGGLVARAGSWELLGYDFVVDERMHVWLLEVNASPSLEHSTPVTADMVPAMIEDLFRVVVDLPEHMRGHRRASAAAALAWRAPAADSPDAVSIRGAAVKGRAAPAAKPEAPGTGQGMGIGLGEQALNPKLAALRSIGKSLLGLNADAALVAAFLRAREAAELPAAPG</sequence>
<dbReference type="Gene3D" id="3.30.1490.20">
    <property type="entry name" value="ATP-grasp fold, A domain"/>
    <property type="match status" value="1"/>
</dbReference>
<keyword evidence="4" id="KW-0547">Nucleotide-binding</keyword>
<evidence type="ECO:0000256" key="4">
    <source>
        <dbReference type="ARBA" id="ARBA00022741"/>
    </source>
</evidence>
<dbReference type="GO" id="GO:0015630">
    <property type="term" value="C:microtubule cytoskeleton"/>
    <property type="evidence" value="ECO:0007669"/>
    <property type="project" value="TreeGrafter"/>
</dbReference>
<dbReference type="GO" id="GO:0005524">
    <property type="term" value="F:ATP binding"/>
    <property type="evidence" value="ECO:0007669"/>
    <property type="project" value="UniProtKB-KW"/>
</dbReference>
<feature type="region of interest" description="Disordered" evidence="6">
    <location>
        <begin position="53"/>
        <end position="72"/>
    </location>
</feature>
<dbReference type="GO" id="GO:0005737">
    <property type="term" value="C:cytoplasm"/>
    <property type="evidence" value="ECO:0007669"/>
    <property type="project" value="UniProtKB-SubCell"/>
</dbReference>
<dbReference type="AlphaFoldDB" id="A0AAW1QKK0"/>
<keyword evidence="5" id="KW-0067">ATP-binding</keyword>
<comment type="caution">
    <text evidence="7">The sequence shown here is derived from an EMBL/GenBank/DDBJ whole genome shotgun (WGS) entry which is preliminary data.</text>
</comment>
<protein>
    <recommendedName>
        <fullName evidence="9">Tubulin-tyrosine ligase</fullName>
    </recommendedName>
</protein>
<feature type="compositionally biased region" description="Basic and acidic residues" evidence="6">
    <location>
        <begin position="56"/>
        <end position="71"/>
    </location>
</feature>
<accession>A0AAW1QKK0</accession>
<keyword evidence="2" id="KW-0963">Cytoplasm</keyword>
<dbReference type="PANTHER" id="PTHR45870">
    <property type="entry name" value="TUBULIN MONOGLYCYLASE TTLL3"/>
    <property type="match status" value="1"/>
</dbReference>
<evidence type="ECO:0000256" key="5">
    <source>
        <dbReference type="ARBA" id="ARBA00022840"/>
    </source>
</evidence>
<gene>
    <name evidence="7" type="ORF">WJX81_007197</name>
</gene>
<dbReference type="Pfam" id="PF03133">
    <property type="entry name" value="TTL"/>
    <property type="match status" value="1"/>
</dbReference>
<dbReference type="EMBL" id="JALJOU010000093">
    <property type="protein sequence ID" value="KAK9821971.1"/>
    <property type="molecule type" value="Genomic_DNA"/>
</dbReference>
<evidence type="ECO:0000256" key="6">
    <source>
        <dbReference type="SAM" id="MobiDB-lite"/>
    </source>
</evidence>
<evidence type="ECO:0008006" key="9">
    <source>
        <dbReference type="Google" id="ProtNLM"/>
    </source>
</evidence>
<dbReference type="PANTHER" id="PTHR45870:SF2">
    <property type="entry name" value="TUBULIN MONOGLYCYLASE TTLL3"/>
    <property type="match status" value="1"/>
</dbReference>
<keyword evidence="3" id="KW-0436">Ligase</keyword>
<reference evidence="7 8" key="1">
    <citation type="journal article" date="2024" name="Nat. Commun.">
        <title>Phylogenomics reveals the evolutionary origins of lichenization in chlorophyte algae.</title>
        <authorList>
            <person name="Puginier C."/>
            <person name="Libourel C."/>
            <person name="Otte J."/>
            <person name="Skaloud P."/>
            <person name="Haon M."/>
            <person name="Grisel S."/>
            <person name="Petersen M."/>
            <person name="Berrin J.G."/>
            <person name="Delaux P.M."/>
            <person name="Dal Grande F."/>
            <person name="Keller J."/>
        </authorList>
    </citation>
    <scope>NUCLEOTIDE SEQUENCE [LARGE SCALE GENOMIC DNA]</scope>
    <source>
        <strain evidence="7 8">SAG 245.80</strain>
    </source>
</reference>
<organism evidence="7 8">
    <name type="scientific">Elliptochloris bilobata</name>
    <dbReference type="NCBI Taxonomy" id="381761"/>
    <lineage>
        <taxon>Eukaryota</taxon>
        <taxon>Viridiplantae</taxon>
        <taxon>Chlorophyta</taxon>
        <taxon>core chlorophytes</taxon>
        <taxon>Trebouxiophyceae</taxon>
        <taxon>Trebouxiophyceae incertae sedis</taxon>
        <taxon>Elliptochloris clade</taxon>
        <taxon>Elliptochloris</taxon>
    </lineage>
</organism>